<keyword evidence="8 10" id="KW-0804">Transcription</keyword>
<evidence type="ECO:0000256" key="10">
    <source>
        <dbReference type="HAMAP-Rule" id="MF_01322"/>
    </source>
</evidence>
<keyword evidence="3 10" id="KW-0808">Transferase</keyword>
<protein>
    <recommendedName>
        <fullName evidence="10">DNA-directed RNA polymerase subunit beta'</fullName>
        <shortName evidence="10">RNAP subunit beta'</shortName>
        <ecNumber evidence="10">2.7.7.6</ecNumber>
    </recommendedName>
    <alternativeName>
        <fullName evidence="10">RNA polymerase subunit beta'</fullName>
    </alternativeName>
    <alternativeName>
        <fullName evidence="10">Transcriptase subunit beta'</fullName>
    </alternativeName>
</protein>
<dbReference type="InterPro" id="IPR045867">
    <property type="entry name" value="DNA-dir_RpoC_beta_prime"/>
</dbReference>
<dbReference type="OrthoDB" id="9815296at2"/>
<feature type="binding site" evidence="10">
    <location>
        <position position="777"/>
    </location>
    <ligand>
        <name>Zn(2+)</name>
        <dbReference type="ChEBI" id="CHEBI:29105"/>
        <label>2</label>
    </ligand>
</feature>
<reference evidence="14 15" key="1">
    <citation type="submission" date="2018-02" db="EMBL/GenBank/DDBJ databases">
        <title>Novel Leptospira species isolated from soil and water in Japan.</title>
        <authorList>
            <person name="Nakao R."/>
            <person name="Masuzawa T."/>
        </authorList>
    </citation>
    <scope>NUCLEOTIDE SEQUENCE [LARGE SCALE GENOMIC DNA]</scope>
    <source>
        <strain evidence="14 15">YH101</strain>
    </source>
</reference>
<feature type="binding site" evidence="10">
    <location>
        <position position="851"/>
    </location>
    <ligand>
        <name>Zn(2+)</name>
        <dbReference type="ChEBI" id="CHEBI:29105"/>
        <label>2</label>
    </ligand>
</feature>
<dbReference type="RefSeq" id="WP_108973153.1">
    <property type="nucleotide sequence ID" value="NZ_BFBB01000002.1"/>
</dbReference>
<feature type="compositionally biased region" description="Acidic residues" evidence="12">
    <location>
        <begin position="1387"/>
        <end position="1397"/>
    </location>
</feature>
<dbReference type="FunFam" id="4.10.860.120:FF:000001">
    <property type="entry name" value="DNA-directed RNA polymerase subunit beta"/>
    <property type="match status" value="1"/>
</dbReference>
<evidence type="ECO:0000313" key="14">
    <source>
        <dbReference type="EMBL" id="GBF48880.1"/>
    </source>
</evidence>
<dbReference type="InterPro" id="IPR042102">
    <property type="entry name" value="RNA_pol_Rpb1_3_sf"/>
</dbReference>
<dbReference type="Pfam" id="PF04998">
    <property type="entry name" value="RNA_pol_Rpb1_5"/>
    <property type="match status" value="1"/>
</dbReference>
<dbReference type="InterPro" id="IPR038120">
    <property type="entry name" value="Rpb1_funnel_sf"/>
</dbReference>
<feature type="binding site" evidence="10">
    <location>
        <position position="449"/>
    </location>
    <ligand>
        <name>Mg(2+)</name>
        <dbReference type="ChEBI" id="CHEBI:18420"/>
    </ligand>
</feature>
<dbReference type="Pfam" id="PF00623">
    <property type="entry name" value="RNA_pol_Rpb1_2"/>
    <property type="match status" value="1"/>
</dbReference>
<dbReference type="SUPFAM" id="SSF64484">
    <property type="entry name" value="beta and beta-prime subunits of DNA dependent RNA-polymerase"/>
    <property type="match status" value="1"/>
</dbReference>
<dbReference type="GO" id="GO:0003899">
    <property type="term" value="F:DNA-directed RNA polymerase activity"/>
    <property type="evidence" value="ECO:0007669"/>
    <property type="project" value="UniProtKB-UniRule"/>
</dbReference>
<dbReference type="InterPro" id="IPR012754">
    <property type="entry name" value="DNA-dir_RpoC_beta_prime_bact"/>
</dbReference>
<dbReference type="CDD" id="cd01609">
    <property type="entry name" value="RNAP_beta'_N"/>
    <property type="match status" value="1"/>
</dbReference>
<dbReference type="Gene3D" id="1.10.40.90">
    <property type="match status" value="1"/>
</dbReference>
<keyword evidence="4 10" id="KW-0548">Nucleotidyltransferase</keyword>
<dbReference type="HAMAP" id="MF_01322">
    <property type="entry name" value="RNApol_bact_RpoC"/>
    <property type="match status" value="1"/>
</dbReference>
<dbReference type="InterPro" id="IPR044893">
    <property type="entry name" value="RNA_pol_Rpb1_clamp_domain"/>
</dbReference>
<dbReference type="GO" id="GO:0006351">
    <property type="term" value="P:DNA-templated transcription"/>
    <property type="evidence" value="ECO:0007669"/>
    <property type="project" value="UniProtKB-UniRule"/>
</dbReference>
<keyword evidence="15" id="KW-1185">Reference proteome</keyword>
<dbReference type="EC" id="2.7.7.6" evidence="10"/>
<evidence type="ECO:0000256" key="6">
    <source>
        <dbReference type="ARBA" id="ARBA00022833"/>
    </source>
</evidence>
<dbReference type="InterPro" id="IPR007083">
    <property type="entry name" value="RNA_pol_Rpb1_4"/>
</dbReference>
<dbReference type="GO" id="GO:0003677">
    <property type="term" value="F:DNA binding"/>
    <property type="evidence" value="ECO:0007669"/>
    <property type="project" value="UniProtKB-UniRule"/>
</dbReference>
<dbReference type="CDD" id="cd02655">
    <property type="entry name" value="RNAP_beta'_C"/>
    <property type="match status" value="1"/>
</dbReference>
<evidence type="ECO:0000256" key="11">
    <source>
        <dbReference type="RuleBase" id="RU004279"/>
    </source>
</evidence>
<evidence type="ECO:0000313" key="15">
    <source>
        <dbReference type="Proteomes" id="UP000245133"/>
    </source>
</evidence>
<evidence type="ECO:0000256" key="4">
    <source>
        <dbReference type="ARBA" id="ARBA00022695"/>
    </source>
</evidence>
<dbReference type="GO" id="GO:0000287">
    <property type="term" value="F:magnesium ion binding"/>
    <property type="evidence" value="ECO:0007669"/>
    <property type="project" value="UniProtKB-UniRule"/>
</dbReference>
<dbReference type="FunFam" id="1.10.150.390:FF:000002">
    <property type="entry name" value="DNA-directed RNA polymerase subunit beta"/>
    <property type="match status" value="1"/>
</dbReference>
<feature type="binding site" evidence="10">
    <location>
        <position position="60"/>
    </location>
    <ligand>
        <name>Zn(2+)</name>
        <dbReference type="ChEBI" id="CHEBI:29105"/>
        <label>1</label>
    </ligand>
</feature>
<feature type="binding site" evidence="10">
    <location>
        <position position="62"/>
    </location>
    <ligand>
        <name>Zn(2+)</name>
        <dbReference type="ChEBI" id="CHEBI:29105"/>
        <label>1</label>
    </ligand>
</feature>
<dbReference type="Pfam" id="PF04997">
    <property type="entry name" value="RNA_pol_Rpb1_1"/>
    <property type="match status" value="1"/>
</dbReference>
<dbReference type="PANTHER" id="PTHR19376:SF54">
    <property type="entry name" value="DNA-DIRECTED RNA POLYMERASE SUBUNIT BETA"/>
    <property type="match status" value="1"/>
</dbReference>
<dbReference type="Pfam" id="PF04983">
    <property type="entry name" value="RNA_pol_Rpb1_3"/>
    <property type="match status" value="1"/>
</dbReference>
<dbReference type="EMBL" id="BFBB01000002">
    <property type="protein sequence ID" value="GBF48880.1"/>
    <property type="molecule type" value="Genomic_DNA"/>
</dbReference>
<name>A0A2P2DWD7_9LEPT</name>
<evidence type="ECO:0000256" key="3">
    <source>
        <dbReference type="ARBA" id="ARBA00022679"/>
    </source>
</evidence>
<comment type="subunit">
    <text evidence="10">The RNAP catalytic core consists of 2 alpha, 1 beta, 1 beta' and 1 omega subunit. When a sigma factor is associated with the core the holoenzyme is formed, which can initiate transcription.</text>
</comment>
<evidence type="ECO:0000256" key="8">
    <source>
        <dbReference type="ARBA" id="ARBA00023163"/>
    </source>
</evidence>
<feature type="binding site" evidence="10">
    <location>
        <position position="451"/>
    </location>
    <ligand>
        <name>Mg(2+)</name>
        <dbReference type="ChEBI" id="CHEBI:18420"/>
    </ligand>
</feature>
<dbReference type="GO" id="GO:0008270">
    <property type="term" value="F:zinc ion binding"/>
    <property type="evidence" value="ECO:0007669"/>
    <property type="project" value="UniProtKB-UniRule"/>
</dbReference>
<dbReference type="NCBIfam" id="TIGR02386">
    <property type="entry name" value="rpoC_TIGR"/>
    <property type="match status" value="1"/>
</dbReference>
<feature type="region of interest" description="Disordered" evidence="12">
    <location>
        <begin position="1387"/>
        <end position="1438"/>
    </location>
</feature>
<keyword evidence="7 10" id="KW-0460">Magnesium</keyword>
<evidence type="ECO:0000256" key="12">
    <source>
        <dbReference type="SAM" id="MobiDB-lite"/>
    </source>
</evidence>
<comment type="catalytic activity">
    <reaction evidence="9 10 11">
        <text>RNA(n) + a ribonucleoside 5'-triphosphate = RNA(n+1) + diphosphate</text>
        <dbReference type="Rhea" id="RHEA:21248"/>
        <dbReference type="Rhea" id="RHEA-COMP:14527"/>
        <dbReference type="Rhea" id="RHEA-COMP:17342"/>
        <dbReference type="ChEBI" id="CHEBI:33019"/>
        <dbReference type="ChEBI" id="CHEBI:61557"/>
        <dbReference type="ChEBI" id="CHEBI:140395"/>
        <dbReference type="EC" id="2.7.7.6"/>
    </reaction>
</comment>
<dbReference type="InterPro" id="IPR000722">
    <property type="entry name" value="RNA_pol_asu"/>
</dbReference>
<dbReference type="InterPro" id="IPR007081">
    <property type="entry name" value="RNA_pol_Rpb1_5"/>
</dbReference>
<dbReference type="SMART" id="SM00663">
    <property type="entry name" value="RPOLA_N"/>
    <property type="match status" value="1"/>
</dbReference>
<dbReference type="Pfam" id="PF05000">
    <property type="entry name" value="RNA_pol_Rpb1_4"/>
    <property type="match status" value="1"/>
</dbReference>
<proteinExistence type="inferred from homology"/>
<dbReference type="InterPro" id="IPR007066">
    <property type="entry name" value="RNA_pol_Rpb1_3"/>
</dbReference>
<accession>A0A2P2DWD7</accession>
<dbReference type="Gene3D" id="4.10.860.120">
    <property type="entry name" value="RNA polymerase II, clamp domain"/>
    <property type="match status" value="1"/>
</dbReference>
<feature type="compositionally biased region" description="Acidic residues" evidence="12">
    <location>
        <begin position="1415"/>
        <end position="1438"/>
    </location>
</feature>
<dbReference type="InterPro" id="IPR007080">
    <property type="entry name" value="RNA_pol_Rpb1_1"/>
</dbReference>
<dbReference type="InterPro" id="IPR006592">
    <property type="entry name" value="RNA_pol_N"/>
</dbReference>
<evidence type="ECO:0000256" key="7">
    <source>
        <dbReference type="ARBA" id="ARBA00022842"/>
    </source>
</evidence>
<dbReference type="GO" id="GO:0000428">
    <property type="term" value="C:DNA-directed RNA polymerase complex"/>
    <property type="evidence" value="ECO:0007669"/>
    <property type="project" value="UniProtKB-KW"/>
</dbReference>
<comment type="caution">
    <text evidence="14">The sequence shown here is derived from an EMBL/GenBank/DDBJ whole genome shotgun (WGS) entry which is preliminary data.</text>
</comment>
<dbReference type="Gene3D" id="1.10.1790.20">
    <property type="match status" value="1"/>
</dbReference>
<dbReference type="Proteomes" id="UP000245133">
    <property type="component" value="Unassembled WGS sequence"/>
</dbReference>
<evidence type="ECO:0000256" key="1">
    <source>
        <dbReference type="ARBA" id="ARBA00006460"/>
    </source>
</evidence>
<organism evidence="14 15">
    <name type="scientific">Leptospira ryugenii</name>
    <dbReference type="NCBI Taxonomy" id="1917863"/>
    <lineage>
        <taxon>Bacteria</taxon>
        <taxon>Pseudomonadati</taxon>
        <taxon>Spirochaetota</taxon>
        <taxon>Spirochaetia</taxon>
        <taxon>Leptospirales</taxon>
        <taxon>Leptospiraceae</taxon>
        <taxon>Leptospira</taxon>
    </lineage>
</organism>
<comment type="cofactor">
    <cofactor evidence="10">
        <name>Mg(2+)</name>
        <dbReference type="ChEBI" id="CHEBI:18420"/>
    </cofactor>
    <text evidence="10">Binds 1 Mg(2+) ion per subunit.</text>
</comment>
<evidence type="ECO:0000256" key="2">
    <source>
        <dbReference type="ARBA" id="ARBA00022478"/>
    </source>
</evidence>
<keyword evidence="5 10" id="KW-0479">Metal-binding</keyword>
<dbReference type="Gene3D" id="1.10.150.390">
    <property type="match status" value="1"/>
</dbReference>
<comment type="function">
    <text evidence="10 11">DNA-dependent RNA polymerase catalyzes the transcription of DNA into RNA using the four ribonucleoside triphosphates as substrates.</text>
</comment>
<feature type="binding site" evidence="10">
    <location>
        <position position="75"/>
    </location>
    <ligand>
        <name>Zn(2+)</name>
        <dbReference type="ChEBI" id="CHEBI:29105"/>
        <label>1</label>
    </ligand>
</feature>
<dbReference type="Gene3D" id="1.10.274.100">
    <property type="entry name" value="RNA polymerase Rpb1, domain 3"/>
    <property type="match status" value="2"/>
</dbReference>
<gene>
    <name evidence="10 14" type="primary">rpoC</name>
    <name evidence="14" type="ORF">LPTSP4_03820</name>
</gene>
<comment type="cofactor">
    <cofactor evidence="10">
        <name>Zn(2+)</name>
        <dbReference type="ChEBI" id="CHEBI:29105"/>
    </cofactor>
    <text evidence="10">Binds 2 Zn(2+) ions per subunit.</text>
</comment>
<dbReference type="PANTHER" id="PTHR19376">
    <property type="entry name" value="DNA-DIRECTED RNA POLYMERASE"/>
    <property type="match status" value="1"/>
</dbReference>
<feature type="binding site" evidence="10">
    <location>
        <position position="453"/>
    </location>
    <ligand>
        <name>Mg(2+)</name>
        <dbReference type="ChEBI" id="CHEBI:18420"/>
    </ligand>
</feature>
<evidence type="ECO:0000256" key="5">
    <source>
        <dbReference type="ARBA" id="ARBA00022723"/>
    </source>
</evidence>
<feature type="domain" description="RNA polymerase N-terminal" evidence="13">
    <location>
        <begin position="224"/>
        <end position="503"/>
    </location>
</feature>
<keyword evidence="6 10" id="KW-0862">Zinc</keyword>
<feature type="binding site" evidence="10">
    <location>
        <position position="858"/>
    </location>
    <ligand>
        <name>Zn(2+)</name>
        <dbReference type="ChEBI" id="CHEBI:29105"/>
        <label>2</label>
    </ligand>
</feature>
<feature type="binding site" evidence="10">
    <location>
        <position position="78"/>
    </location>
    <ligand>
        <name>Zn(2+)</name>
        <dbReference type="ChEBI" id="CHEBI:29105"/>
        <label>1</label>
    </ligand>
</feature>
<sequence length="1438" mass="161893">MRNYNSFESITIRLASPERIKEWSFGEVKKPETINYRTLKPERDGLFCEKIFGTTKDWECYCGKFKSIRYKGVVCDKCGVEVTHSKVRRERMGHIELAAPVSHIWYYRSVPSRMGLLLDMTINQLKSVLYFEKYVIIEPADSGRNRGELIDEDEYHNYLDEFGDKFIAGIGGDAIKELLARIDVDAEARAIRQKIQDRTKISDKRIFKRLEVLEAFRDSGNRPEWMVLDVVPVIPPELRPMVQLEGGRFATSDLNDLYRRVINRNNRLKRLLALKAPEIIVRNEKRMLQEAVDALFDNSRRKRTVKGKGNRPLKSISDMLKGKQGRFRQNLLGKRVDYSGRSVIVVGPELKYHQMGLPKKMALELFKPFIMKRLVDLELAPNIKSAKKKIEAEDKEVFDVLDTVVREHPVLLNRAPTLHRLGIQAFLPILVEGKAIKLHPLVCHAFNADFDGDQMAIHLPLSPKAQLETWMLMLSPHNILNPANGQPICGPTQDIVLGIYYLTSEVKDGKGQGKFFTGLEEIMYAIESKTVEIRAKISVLHEGKIIETTPGRLIFNQVMPKGYVYVNRTLGDKETNRIIADVYEKFGAGATVVMIDEIKRLGYKYATYFAPTISIEDIRVSPQKETLVTDANKEVEKADMEYRKGIITNEERYKKVIEIWTKTNDRITDGMFKELEKDQGGFNPVFVMAASGARGSKQQIRQLAGMRGLMAKPSGEIIELAIRSNFREGLGVLEFFISTHGARKGLADTALKTADAGYLTRRLVDISQDVIVSEDDCGTKEYITLGMVKEGENVIVSLSDRIFGRYTAEDLIDPVTEKVVFPKDTMITRSIGQQIENLGYDKVKVRSPLTCRSRQGICTKCYGMDMARLVPAEIGEAVGTIAAQSIGQPGTQLTMRTFHIGGAASATIQEKEHKLPYRSLVKSVNGRIVTNSNGAKVFTRRGTIIVRRLVQEFQTGNLSNVRVVDGQRLEKGEVFGTQLTENGEQMVTADQSGTISLQGTLLRILGDDFVIPVKVGTVLKCAENDIVEENKALAEFDPYNEVVISEIEGTVVWEDLEVGKNVRRDVDPKTSNIILKVVEQKKDRLVPTLTVQGASNESYSVPVDALLQFQSGDKVKEGDILFKIPSVAEKTRDITGGLPRVDELFEARRPKDACTLAEIDGRIEDRGEIVKEKRILYIMPDSPDQEKVKVAIPIGKQLRVRHGDFVKVGDQIDEGNFDPHDILTIKGANALHNYMVSEVQEVYRLQGVHINDKHIEVVVRQMLRKVIITDSGDTSFVNQQQVDRYVFNEENDRVIAEGGSPAQAQPILLGLTKASLNTESYFSAASFQETTKVLTDAAIKGKTDQLAGLKENVIIGHMIPAGTGMKKYRDIEVFKDLPGDLDWDLEDEDEAEEEMVEIPESTPVSTATLTRRIEEDDEDEDELEEESDSDEEDEDDED</sequence>
<keyword evidence="2 10" id="KW-0240">DNA-directed RNA polymerase</keyword>
<dbReference type="Gene3D" id="1.10.132.30">
    <property type="match status" value="1"/>
</dbReference>
<dbReference type="Gene3D" id="2.40.50.100">
    <property type="match status" value="2"/>
</dbReference>
<comment type="similarity">
    <text evidence="1 10 11">Belongs to the RNA polymerase beta' chain family.</text>
</comment>
<evidence type="ECO:0000256" key="9">
    <source>
        <dbReference type="ARBA" id="ARBA00048552"/>
    </source>
</evidence>
<dbReference type="Gene3D" id="2.40.40.20">
    <property type="match status" value="1"/>
</dbReference>
<feature type="binding site" evidence="10">
    <location>
        <position position="861"/>
    </location>
    <ligand>
        <name>Zn(2+)</name>
        <dbReference type="ChEBI" id="CHEBI:29105"/>
        <label>2</label>
    </ligand>
</feature>
<evidence type="ECO:0000259" key="13">
    <source>
        <dbReference type="SMART" id="SM00663"/>
    </source>
</evidence>